<dbReference type="EC" id="2.7.11.1" evidence="2"/>
<keyword evidence="14" id="KW-0539">Nucleus</keyword>
<keyword evidence="13" id="KW-0804">Transcription</keyword>
<dbReference type="Bgee" id="ENSMODG00000005234">
    <property type="expression patterns" value="Expressed in blood and 12 other cell types or tissues"/>
</dbReference>
<comment type="catalytic activity">
    <reaction evidence="16">
        <text>L-threonyl-[protein] + ATP = O-phospho-L-threonyl-[protein] + ADP + H(+)</text>
        <dbReference type="Rhea" id="RHEA:46608"/>
        <dbReference type="Rhea" id="RHEA-COMP:11060"/>
        <dbReference type="Rhea" id="RHEA-COMP:11605"/>
        <dbReference type="ChEBI" id="CHEBI:15378"/>
        <dbReference type="ChEBI" id="CHEBI:30013"/>
        <dbReference type="ChEBI" id="CHEBI:30616"/>
        <dbReference type="ChEBI" id="CHEBI:61977"/>
        <dbReference type="ChEBI" id="CHEBI:456216"/>
        <dbReference type="EC" id="2.7.11.1"/>
    </reaction>
</comment>
<feature type="domain" description="NACHT" evidence="21">
    <location>
        <begin position="399"/>
        <end position="534"/>
    </location>
</feature>
<reference evidence="22 23" key="1">
    <citation type="journal article" date="2007" name="Nature">
        <title>Genome of the marsupial Monodelphis domestica reveals innovation in non-coding sequences.</title>
        <authorList>
            <person name="Mikkelsen T.S."/>
            <person name="Wakefield M.J."/>
            <person name="Aken B."/>
            <person name="Amemiya C.T."/>
            <person name="Chang J.L."/>
            <person name="Duke S."/>
            <person name="Garber M."/>
            <person name="Gentles A.J."/>
            <person name="Goodstadt L."/>
            <person name="Heger A."/>
            <person name="Jurka J."/>
            <person name="Kamal M."/>
            <person name="Mauceli E."/>
            <person name="Searle S.M."/>
            <person name="Sharpe T."/>
            <person name="Baker M.L."/>
            <person name="Batzer M.A."/>
            <person name="Benos P.V."/>
            <person name="Belov K."/>
            <person name="Clamp M."/>
            <person name="Cook A."/>
            <person name="Cuff J."/>
            <person name="Das R."/>
            <person name="Davidow L."/>
            <person name="Deakin J.E."/>
            <person name="Fazzari M.J."/>
            <person name="Glass J.L."/>
            <person name="Grabherr M."/>
            <person name="Greally J.M."/>
            <person name="Gu W."/>
            <person name="Hore T.A."/>
            <person name="Huttley G.A."/>
            <person name="Kleber M."/>
            <person name="Jirtle R.L."/>
            <person name="Koina E."/>
            <person name="Lee J.T."/>
            <person name="Mahony S."/>
            <person name="Marra M.A."/>
            <person name="Miller R.D."/>
            <person name="Nicholls R.D."/>
            <person name="Oda M."/>
            <person name="Papenfuss A.T."/>
            <person name="Parra Z.E."/>
            <person name="Pollock D.D."/>
            <person name="Ray D.A."/>
            <person name="Schein J.E."/>
            <person name="Speed T.P."/>
            <person name="Thompson K."/>
            <person name="VandeBerg J.L."/>
            <person name="Wade C.M."/>
            <person name="Walker J.A."/>
            <person name="Waters P.D."/>
            <person name="Webber C."/>
            <person name="Weidman J.R."/>
            <person name="Xie X."/>
            <person name="Zody M.C."/>
            <person name="Baldwin J."/>
            <person name="Abdouelleil A."/>
            <person name="Abdulkadir J."/>
            <person name="Abebe A."/>
            <person name="Abera B."/>
            <person name="Abreu J."/>
            <person name="Acer S.C."/>
            <person name="Aftuck L."/>
            <person name="Alexander A."/>
            <person name="An P."/>
            <person name="Anderson E."/>
            <person name="Anderson S."/>
            <person name="Arachi H."/>
            <person name="Azer M."/>
            <person name="Bachantsang P."/>
            <person name="Barry A."/>
            <person name="Bayul T."/>
            <person name="Berlin A."/>
            <person name="Bessette D."/>
            <person name="Bloom T."/>
            <person name="Bloom T."/>
            <person name="Boguslavskiy L."/>
            <person name="Bonnet C."/>
            <person name="Boukhgalter B."/>
            <person name="Bourzgui I."/>
            <person name="Brown A."/>
            <person name="Cahill P."/>
            <person name="Channer S."/>
            <person name="Cheshatsang Y."/>
            <person name="Chuda L."/>
            <person name="Citroen M."/>
            <person name="Collymore A."/>
            <person name="Cooke P."/>
            <person name="Costello M."/>
            <person name="D'Aco K."/>
            <person name="Daza R."/>
            <person name="De Haan G."/>
            <person name="DeGray S."/>
            <person name="DeMaso C."/>
            <person name="Dhargay N."/>
            <person name="Dooley K."/>
            <person name="Dooley E."/>
            <person name="Doricent M."/>
            <person name="Dorje P."/>
            <person name="Dorjee K."/>
            <person name="Dupes A."/>
            <person name="Elong R."/>
            <person name="Falk J."/>
            <person name="Farina A."/>
            <person name="Faro S."/>
            <person name="Ferguson D."/>
            <person name="Fisher S."/>
            <person name="Foley C.D."/>
            <person name="Franke A."/>
            <person name="Friedrich D."/>
            <person name="Gadbois L."/>
            <person name="Gearin G."/>
            <person name="Gearin C.R."/>
            <person name="Giannoukos G."/>
            <person name="Goode T."/>
            <person name="Graham J."/>
            <person name="Grandbois E."/>
            <person name="Grewal S."/>
            <person name="Gyaltsen K."/>
            <person name="Hafez N."/>
            <person name="Hagos B."/>
            <person name="Hall J."/>
            <person name="Henson C."/>
            <person name="Hollinger A."/>
            <person name="Honan T."/>
            <person name="Huard M.D."/>
            <person name="Hughes L."/>
            <person name="Hurhula B."/>
            <person name="Husby M.E."/>
            <person name="Kamat A."/>
            <person name="Kanga B."/>
            <person name="Kashin S."/>
            <person name="Khazanovich D."/>
            <person name="Kisner P."/>
            <person name="Lance K."/>
            <person name="Lara M."/>
            <person name="Lee W."/>
            <person name="Lennon N."/>
            <person name="Letendre F."/>
            <person name="LeVine R."/>
            <person name="Lipovsky A."/>
            <person name="Liu X."/>
            <person name="Liu J."/>
            <person name="Liu S."/>
            <person name="Lokyitsang T."/>
            <person name="Lokyitsang Y."/>
            <person name="Lubonja R."/>
            <person name="Lui A."/>
            <person name="MacDonald P."/>
            <person name="Magnisalis V."/>
            <person name="Maru K."/>
            <person name="Matthews C."/>
            <person name="McCusker W."/>
            <person name="McDonough S."/>
            <person name="Mehta T."/>
            <person name="Meldrim J."/>
            <person name="Meneus L."/>
            <person name="Mihai O."/>
            <person name="Mihalev A."/>
            <person name="Mihova T."/>
            <person name="Mittelman R."/>
            <person name="Mlenga V."/>
            <person name="Montmayeur A."/>
            <person name="Mulrain L."/>
            <person name="Navidi A."/>
            <person name="Naylor J."/>
            <person name="Negash T."/>
            <person name="Nguyen T."/>
            <person name="Nguyen N."/>
            <person name="Nicol R."/>
            <person name="Norbu C."/>
            <person name="Norbu N."/>
            <person name="Novod N."/>
            <person name="O'Neill B."/>
            <person name="Osman S."/>
            <person name="Markiewicz E."/>
            <person name="Oyono O.L."/>
            <person name="Patti C."/>
            <person name="Phunkhang P."/>
            <person name="Pierre F."/>
            <person name="Priest M."/>
            <person name="Raghuraman S."/>
            <person name="Rege F."/>
            <person name="Reyes R."/>
            <person name="Rise C."/>
            <person name="Rogov P."/>
            <person name="Ross K."/>
            <person name="Ryan E."/>
            <person name="Settipalli S."/>
            <person name="Shea T."/>
            <person name="Sherpa N."/>
            <person name="Shi L."/>
            <person name="Shih D."/>
            <person name="Sparrow T."/>
            <person name="Spaulding J."/>
            <person name="Stalker J."/>
            <person name="Stange-Thomann N."/>
            <person name="Stavropoulos S."/>
            <person name="Stone C."/>
            <person name="Strader C."/>
            <person name="Tesfaye S."/>
            <person name="Thomson T."/>
            <person name="Thoulutsang Y."/>
            <person name="Thoulutsang D."/>
            <person name="Topham K."/>
            <person name="Topping I."/>
            <person name="Tsamla T."/>
            <person name="Vassiliev H."/>
            <person name="Vo A."/>
            <person name="Wangchuk T."/>
            <person name="Wangdi T."/>
            <person name="Weiand M."/>
            <person name="Wilkinson J."/>
            <person name="Wilson A."/>
            <person name="Yadav S."/>
            <person name="Young G."/>
            <person name="Yu Q."/>
            <person name="Zembek L."/>
            <person name="Zhong D."/>
            <person name="Zimmer A."/>
            <person name="Zwirko Z."/>
            <person name="Jaffe D.B."/>
            <person name="Alvarez P."/>
            <person name="Brockman W."/>
            <person name="Butler J."/>
            <person name="Chin C."/>
            <person name="Gnerre S."/>
            <person name="MacCallum I."/>
            <person name="Graves J.A."/>
            <person name="Ponting C.P."/>
            <person name="Breen M."/>
            <person name="Samollow P.B."/>
            <person name="Lander E.S."/>
            <person name="Lindblad-Toh K."/>
        </authorList>
    </citation>
    <scope>NUCLEOTIDE SEQUENCE [LARGE SCALE GENOMIC DNA]</scope>
</reference>
<keyword evidence="4" id="KW-0433">Leucine-rich repeat</keyword>
<evidence type="ECO:0000313" key="22">
    <source>
        <dbReference type="Ensembl" id="ENSMODP00000006449.3"/>
    </source>
</evidence>
<protein>
    <recommendedName>
        <fullName evidence="19">MHC class II transactivator</fullName>
        <ecNumber evidence="2">2.7.11.1</ecNumber>
    </recommendedName>
</protein>
<evidence type="ECO:0000313" key="23">
    <source>
        <dbReference type="Proteomes" id="UP000002280"/>
    </source>
</evidence>
<dbReference type="PANTHER" id="PTHR47189:SF1">
    <property type="entry name" value="MHC CLASS II TRANSACTIVATOR"/>
    <property type="match status" value="1"/>
</dbReference>
<evidence type="ECO:0000256" key="17">
    <source>
        <dbReference type="ARBA" id="ARBA00048679"/>
    </source>
</evidence>
<evidence type="ECO:0000256" key="1">
    <source>
        <dbReference type="ARBA" id="ARBA00004322"/>
    </source>
</evidence>
<dbReference type="GO" id="GO:0034341">
    <property type="term" value="P:response to type II interferon"/>
    <property type="evidence" value="ECO:0007669"/>
    <property type="project" value="UniProtKB-ARBA"/>
</dbReference>
<dbReference type="PROSITE" id="PS51450">
    <property type="entry name" value="LRR"/>
    <property type="match status" value="1"/>
</dbReference>
<evidence type="ECO:0000256" key="20">
    <source>
        <dbReference type="SAM" id="MobiDB-lite"/>
    </source>
</evidence>
<evidence type="ECO:0000256" key="4">
    <source>
        <dbReference type="ARBA" id="ARBA00022614"/>
    </source>
</evidence>
<name>F6ZCE4_MONDO</name>
<dbReference type="PANTHER" id="PTHR47189">
    <property type="entry name" value="MHC CLASS II TRANSACTIVATOR"/>
    <property type="match status" value="1"/>
</dbReference>
<dbReference type="OMA" id="PFAFPRH"/>
<dbReference type="GO" id="GO:0045944">
    <property type="term" value="P:positive regulation of transcription by RNA polymerase II"/>
    <property type="evidence" value="ECO:0000318"/>
    <property type="project" value="GO_Central"/>
</dbReference>
<dbReference type="GO" id="GO:0045348">
    <property type="term" value="P:positive regulation of MHC class II biosynthetic process"/>
    <property type="evidence" value="ECO:0000318"/>
    <property type="project" value="GO_Central"/>
</dbReference>
<dbReference type="InterPro" id="IPR007111">
    <property type="entry name" value="NACHT_NTPase"/>
</dbReference>
<dbReference type="eggNOG" id="KOG4308">
    <property type="taxonomic scope" value="Eukaryota"/>
</dbReference>
<dbReference type="GO" id="GO:0016605">
    <property type="term" value="C:PML body"/>
    <property type="evidence" value="ECO:0007669"/>
    <property type="project" value="UniProtKB-SubCell"/>
</dbReference>
<dbReference type="FunCoup" id="F6ZCE4">
    <property type="interactions" value="1019"/>
</dbReference>
<evidence type="ECO:0000256" key="13">
    <source>
        <dbReference type="ARBA" id="ARBA00023163"/>
    </source>
</evidence>
<keyword evidence="15" id="KW-0012">Acyltransferase</keyword>
<keyword evidence="6" id="KW-0677">Repeat</keyword>
<keyword evidence="5" id="KW-0808">Transferase</keyword>
<evidence type="ECO:0000256" key="18">
    <source>
        <dbReference type="ARBA" id="ARBA00062130"/>
    </source>
</evidence>
<gene>
    <name evidence="22" type="primary">CIITA</name>
</gene>
<evidence type="ECO:0000256" key="11">
    <source>
        <dbReference type="ARBA" id="ARBA00023134"/>
    </source>
</evidence>
<dbReference type="PROSITE" id="PS50837">
    <property type="entry name" value="NACHT"/>
    <property type="match status" value="1"/>
</dbReference>
<evidence type="ECO:0000256" key="3">
    <source>
        <dbReference type="ARBA" id="ARBA00022553"/>
    </source>
</evidence>
<dbReference type="FunFam" id="3.80.10.10:FF:000157">
    <property type="entry name" value="Class II major histocompatibility complex transactivator"/>
    <property type="match status" value="1"/>
</dbReference>
<dbReference type="GO" id="GO:0005524">
    <property type="term" value="F:ATP binding"/>
    <property type="evidence" value="ECO:0007669"/>
    <property type="project" value="UniProtKB-KW"/>
</dbReference>
<dbReference type="GO" id="GO:0005525">
    <property type="term" value="F:GTP binding"/>
    <property type="evidence" value="ECO:0007669"/>
    <property type="project" value="UniProtKB-KW"/>
</dbReference>
<proteinExistence type="predicted"/>
<evidence type="ECO:0000256" key="10">
    <source>
        <dbReference type="ARBA" id="ARBA00023015"/>
    </source>
</evidence>
<dbReference type="Gene3D" id="3.80.10.10">
    <property type="entry name" value="Ribonuclease Inhibitor"/>
    <property type="match status" value="2"/>
</dbReference>
<evidence type="ECO:0000256" key="5">
    <source>
        <dbReference type="ARBA" id="ARBA00022679"/>
    </source>
</evidence>
<dbReference type="OrthoDB" id="120976at2759"/>
<evidence type="ECO:0000259" key="21">
    <source>
        <dbReference type="PROSITE" id="PS50837"/>
    </source>
</evidence>
<evidence type="ECO:0000256" key="9">
    <source>
        <dbReference type="ARBA" id="ARBA00022840"/>
    </source>
</evidence>
<dbReference type="SUPFAM" id="SSF52540">
    <property type="entry name" value="P-loop containing nucleoside triphosphate hydrolases"/>
    <property type="match status" value="1"/>
</dbReference>
<evidence type="ECO:0000256" key="12">
    <source>
        <dbReference type="ARBA" id="ARBA00023159"/>
    </source>
</evidence>
<evidence type="ECO:0000256" key="19">
    <source>
        <dbReference type="ARBA" id="ARBA00073217"/>
    </source>
</evidence>
<reference evidence="22" key="3">
    <citation type="submission" date="2025-09" db="UniProtKB">
        <authorList>
            <consortium name="Ensembl"/>
        </authorList>
    </citation>
    <scope>IDENTIFICATION</scope>
</reference>
<evidence type="ECO:0000256" key="6">
    <source>
        <dbReference type="ARBA" id="ARBA00022737"/>
    </source>
</evidence>
<keyword evidence="9" id="KW-0067">ATP-binding</keyword>
<evidence type="ECO:0000256" key="15">
    <source>
        <dbReference type="ARBA" id="ARBA00023315"/>
    </source>
</evidence>
<evidence type="ECO:0000256" key="2">
    <source>
        <dbReference type="ARBA" id="ARBA00012513"/>
    </source>
</evidence>
<dbReference type="GeneID" id="100025589"/>
<dbReference type="PRINTS" id="PR01719">
    <property type="entry name" value="MHCIIACTVATR"/>
</dbReference>
<dbReference type="InterPro" id="IPR008095">
    <property type="entry name" value="MHC_II_transact"/>
</dbReference>
<dbReference type="STRING" id="13616.ENSMODP00000006449"/>
<keyword evidence="11" id="KW-0342">GTP-binding</keyword>
<dbReference type="Proteomes" id="UP000002280">
    <property type="component" value="Chromosome 6"/>
</dbReference>
<keyword evidence="7" id="KW-0547">Nucleotide-binding</keyword>
<comment type="subunit">
    <text evidence="18">Interacts with ZXDA and ZXDC. Interacts with PML (isoform PML-2). Interacts with TAF7; interaction inhibits CIITA acetyltransferase activity, thereby repressing transcription.</text>
</comment>
<dbReference type="FunFam" id="3.40.50.300:FF:001028">
    <property type="entry name" value="Class II major histocompatibility complex transactivator"/>
    <property type="match status" value="1"/>
</dbReference>
<keyword evidence="23" id="KW-1185">Reference proteome</keyword>
<keyword evidence="3" id="KW-0597">Phosphoprotein</keyword>
<dbReference type="Pfam" id="PF13516">
    <property type="entry name" value="LRR_6"/>
    <property type="match status" value="2"/>
</dbReference>
<dbReference type="GO" id="GO:0045892">
    <property type="term" value="P:negative regulation of DNA-templated transcription"/>
    <property type="evidence" value="ECO:0007669"/>
    <property type="project" value="UniProtKB-ARBA"/>
</dbReference>
<evidence type="ECO:0000256" key="8">
    <source>
        <dbReference type="ARBA" id="ARBA00022777"/>
    </source>
</evidence>
<keyword evidence="10" id="KW-0805">Transcription regulation</keyword>
<dbReference type="CTD" id="4261"/>
<sequence length="1121" mass="124506">MRQLRASGQCTAMESGPLSEGSYLGLLQSEIDPLQLFHFYDQPLPGEEEIEFTSDPDTDTINCDQVDRLWNAIENEGAGEAYDRIAALAEYMFSDPHPETEGIFGNIDPDEVVNENIDALAEVPQKSQKSQKRLFMDKPEPQSDTWETKRRKPETSPAIPLVTNNLVTASSNDNLVLKDSLSPLPGQVAKPSLPSMKEAFLVPMSSASPVFTCLNFNGGPIQLIPTFPTLPQGVFQFTVENGVSNIFFYPASSGDDAIIQSLPVSPDRPGSTSPLVPSAADMPNMPEASALTLQSRKTDVHLEQSLEQLATIVVDSNLAPKQPESVEGFCRALQKAYGDVPKGQSSYYIDIELTRTQVEKNSKYQEKDLAIQDWTERQKARVGWREVFARPSGQKGETQVIAVLGKAGLGKSAWTREICRNWAQGQLPQYEFVFHYKCHGLNLPGNDYCLKDLFFRLCHHSLEESEEVFKYILKHPNHILVILDSFEELEGQDGLLHYLASSSPREPQPIKGLLAGLFQRKLLRGCTLLITTRPKGRFIQYLAKVDSLLEVQGFSPEQVEAYFEKYFQSSPSDRDEALRLLRTQPYLLSHCYSPAVCLSLCQLCEKVLAAGGPAQLPSTLTGLFVSLFCSALRAKKKGTSETWPRRCLAGLAELAWERGQRHCRVLREDQFPSKEVKEFTVSGDFMWPLPTARDPEMVFSTFLLQNFLGALRLALSGEVRHKELPRYIALTPRKKKPYDNWLDRVPHFLTGLLFQPLSSCLGLLGGDEQVELVCKRKKVLLSYLTRLQPGTLGPGKLLELLHCAHEAADRQLWEHVTAGLPSYLSFWGVRLAPPDVHVLGEALKAAGKDFSLDLRSTSIDLHGLRILVQLGCVTCFRASLSDTVWLWESLQQSGEHELLQSSTKKFTIDPFKVKSMKDVEDLCSLVHIQSSGNVPTEACDPLPAIRDLKKLEFALGPGLGPQGFPKLVKILAAFSSLQHLDLDTLSENKIGDEGVTQLSAIFPELKVLETLNLSQNCITDVGATELAKALPSLATSLVTLSLYNNCICDTGAKNIASVLPSMVSLRVLDVQYNKFTDAGAQQLTASLKKCPHIETLAMWNSTIPYGVQEHLQHLDSRISLR</sequence>
<accession>F6ZCE4</accession>
<organism evidence="22 23">
    <name type="scientific">Monodelphis domestica</name>
    <name type="common">Gray short-tailed opossum</name>
    <dbReference type="NCBI Taxonomy" id="13616"/>
    <lineage>
        <taxon>Eukaryota</taxon>
        <taxon>Metazoa</taxon>
        <taxon>Chordata</taxon>
        <taxon>Craniata</taxon>
        <taxon>Vertebrata</taxon>
        <taxon>Euteleostomi</taxon>
        <taxon>Mammalia</taxon>
        <taxon>Metatheria</taxon>
        <taxon>Didelphimorphia</taxon>
        <taxon>Didelphidae</taxon>
        <taxon>Monodelphis</taxon>
    </lineage>
</organism>
<keyword evidence="12" id="KW-0010">Activator</keyword>
<feature type="region of interest" description="Disordered" evidence="20">
    <location>
        <begin position="127"/>
        <end position="155"/>
    </location>
</feature>
<keyword evidence="8" id="KW-0418">Kinase</keyword>
<dbReference type="SMART" id="SM00368">
    <property type="entry name" value="LRR_RI"/>
    <property type="match status" value="4"/>
</dbReference>
<evidence type="ECO:0000256" key="7">
    <source>
        <dbReference type="ARBA" id="ARBA00022741"/>
    </source>
</evidence>
<comment type="catalytic activity">
    <reaction evidence="17">
        <text>L-seryl-[protein] + ATP = O-phospho-L-seryl-[protein] + ADP + H(+)</text>
        <dbReference type="Rhea" id="RHEA:17989"/>
        <dbReference type="Rhea" id="RHEA-COMP:9863"/>
        <dbReference type="Rhea" id="RHEA-COMP:11604"/>
        <dbReference type="ChEBI" id="CHEBI:15378"/>
        <dbReference type="ChEBI" id="CHEBI:29999"/>
        <dbReference type="ChEBI" id="CHEBI:30616"/>
        <dbReference type="ChEBI" id="CHEBI:83421"/>
        <dbReference type="ChEBI" id="CHEBI:456216"/>
        <dbReference type="EC" id="2.7.11.1"/>
    </reaction>
</comment>
<dbReference type="Ensembl" id="ENSMODT00000006584.4">
    <property type="protein sequence ID" value="ENSMODP00000006449.3"/>
    <property type="gene ID" value="ENSMODG00000005234.4"/>
</dbReference>
<dbReference type="AlphaFoldDB" id="F6ZCE4"/>
<dbReference type="GO" id="GO:0016746">
    <property type="term" value="F:acyltransferase activity"/>
    <property type="evidence" value="ECO:0007669"/>
    <property type="project" value="UniProtKB-KW"/>
</dbReference>
<dbReference type="Gene3D" id="3.40.50.300">
    <property type="entry name" value="P-loop containing nucleotide triphosphate hydrolases"/>
    <property type="match status" value="1"/>
</dbReference>
<dbReference type="HOGENOM" id="CLU_010691_1_0_1"/>
<dbReference type="GO" id="GO:0045345">
    <property type="term" value="P:positive regulation of MHC class I biosynthetic process"/>
    <property type="evidence" value="ECO:0000318"/>
    <property type="project" value="GO_Central"/>
</dbReference>
<dbReference type="InterPro" id="IPR027417">
    <property type="entry name" value="P-loop_NTPase"/>
</dbReference>
<dbReference type="GO" id="GO:0004674">
    <property type="term" value="F:protein serine/threonine kinase activity"/>
    <property type="evidence" value="ECO:0007669"/>
    <property type="project" value="UniProtKB-EC"/>
</dbReference>
<dbReference type="InterPro" id="IPR032675">
    <property type="entry name" value="LRR_dom_sf"/>
</dbReference>
<dbReference type="CDD" id="cd00116">
    <property type="entry name" value="LRR_RI"/>
    <property type="match status" value="1"/>
</dbReference>
<evidence type="ECO:0000256" key="14">
    <source>
        <dbReference type="ARBA" id="ARBA00023242"/>
    </source>
</evidence>
<comment type="subcellular location">
    <subcellularLocation>
        <location evidence="1">Nucleus</location>
        <location evidence="1">PML body</location>
    </subcellularLocation>
</comment>
<dbReference type="Pfam" id="PF05729">
    <property type="entry name" value="NACHT"/>
    <property type="match status" value="1"/>
</dbReference>
<dbReference type="GeneTree" id="ENSGT00940000161578"/>
<dbReference type="InParanoid" id="F6ZCE4"/>
<dbReference type="SUPFAM" id="SSF52047">
    <property type="entry name" value="RNI-like"/>
    <property type="match status" value="1"/>
</dbReference>
<dbReference type="InterPro" id="IPR001611">
    <property type="entry name" value="Leu-rich_rpt"/>
</dbReference>
<evidence type="ECO:0000256" key="16">
    <source>
        <dbReference type="ARBA" id="ARBA00047899"/>
    </source>
</evidence>
<reference evidence="22" key="2">
    <citation type="submission" date="2025-08" db="UniProtKB">
        <authorList>
            <consortium name="Ensembl"/>
        </authorList>
    </citation>
    <scope>IDENTIFICATION</scope>
</reference>